<dbReference type="Proteomes" id="UP001153555">
    <property type="component" value="Unassembled WGS sequence"/>
</dbReference>
<feature type="compositionally biased region" description="Basic and acidic residues" evidence="1">
    <location>
        <begin position="235"/>
        <end position="245"/>
    </location>
</feature>
<feature type="domain" description="Zinc knuckle CX2CX4HX4C" evidence="2">
    <location>
        <begin position="146"/>
        <end position="181"/>
    </location>
</feature>
<evidence type="ECO:0000313" key="4">
    <source>
        <dbReference type="Proteomes" id="UP001153555"/>
    </source>
</evidence>
<dbReference type="AlphaFoldDB" id="A0A9N7R817"/>
<name>A0A9N7R817_STRHE</name>
<keyword evidence="4" id="KW-1185">Reference proteome</keyword>
<dbReference type="InterPro" id="IPR040256">
    <property type="entry name" value="At4g02000-like"/>
</dbReference>
<comment type="caution">
    <text evidence="3">The sequence shown here is derived from an EMBL/GenBank/DDBJ whole genome shotgun (WGS) entry which is preliminary data.</text>
</comment>
<dbReference type="OrthoDB" id="1297835at2759"/>
<feature type="compositionally biased region" description="Polar residues" evidence="1">
    <location>
        <begin position="285"/>
        <end position="294"/>
    </location>
</feature>
<feature type="region of interest" description="Disordered" evidence="1">
    <location>
        <begin position="213"/>
        <end position="308"/>
    </location>
</feature>
<accession>A0A9N7R817</accession>
<dbReference type="EMBL" id="CACSLK010014283">
    <property type="protein sequence ID" value="CAA0816704.1"/>
    <property type="molecule type" value="Genomic_DNA"/>
</dbReference>
<dbReference type="PANTHER" id="PTHR31286">
    <property type="entry name" value="GLYCINE-RICH CELL WALL STRUCTURAL PROTEIN 1.8-LIKE"/>
    <property type="match status" value="1"/>
</dbReference>
<sequence>MDQDISSKLQRFELSDKEEGGLVLSVDDVAIGIQDCSLSLIGKIFGRKRDKILEGKTWNFGGQYLLLKPWNSENNEFNEEDEKIKIWVQILNLPLHWISAETWVKLGRLLGKTLDVQVPGIGNYHGQNLKILFELPLSDPILRGTFIKMGEDKKWVDLRYENIQSFYFYCGVIGHCDRSCAKKKEDIDKNERKLGQYGDWLRISSSPISSFRSHSGANLGSQASPEATIPTPIHPIDKSVVRDKSSSGNIQSSTPISHAEKGKANLEGEGPENPGLSKGALVTEPLSQNISTPSMEPMVHIESNLVEG</sequence>
<gene>
    <name evidence="3" type="ORF">SHERM_16570</name>
</gene>
<organism evidence="3 4">
    <name type="scientific">Striga hermonthica</name>
    <name type="common">Purple witchweed</name>
    <name type="synonym">Buchnera hermonthica</name>
    <dbReference type="NCBI Taxonomy" id="68872"/>
    <lineage>
        <taxon>Eukaryota</taxon>
        <taxon>Viridiplantae</taxon>
        <taxon>Streptophyta</taxon>
        <taxon>Embryophyta</taxon>
        <taxon>Tracheophyta</taxon>
        <taxon>Spermatophyta</taxon>
        <taxon>Magnoliopsida</taxon>
        <taxon>eudicotyledons</taxon>
        <taxon>Gunneridae</taxon>
        <taxon>Pentapetalae</taxon>
        <taxon>asterids</taxon>
        <taxon>lamiids</taxon>
        <taxon>Lamiales</taxon>
        <taxon>Orobanchaceae</taxon>
        <taxon>Buchnereae</taxon>
        <taxon>Striga</taxon>
    </lineage>
</organism>
<evidence type="ECO:0000259" key="2">
    <source>
        <dbReference type="Pfam" id="PF14392"/>
    </source>
</evidence>
<dbReference type="InterPro" id="IPR025836">
    <property type="entry name" value="Zn_knuckle_CX2CX4HX4C"/>
</dbReference>
<feature type="compositionally biased region" description="Polar residues" evidence="1">
    <location>
        <begin position="216"/>
        <end position="225"/>
    </location>
</feature>
<evidence type="ECO:0000256" key="1">
    <source>
        <dbReference type="SAM" id="MobiDB-lite"/>
    </source>
</evidence>
<proteinExistence type="predicted"/>
<evidence type="ECO:0000313" key="3">
    <source>
        <dbReference type="EMBL" id="CAA0816704.1"/>
    </source>
</evidence>
<feature type="compositionally biased region" description="Polar residues" evidence="1">
    <location>
        <begin position="246"/>
        <end position="256"/>
    </location>
</feature>
<dbReference type="Pfam" id="PF14392">
    <property type="entry name" value="zf-CCHC_4"/>
    <property type="match status" value="1"/>
</dbReference>
<dbReference type="PANTHER" id="PTHR31286:SF178">
    <property type="entry name" value="DUF4283 DOMAIN-CONTAINING PROTEIN"/>
    <property type="match status" value="1"/>
</dbReference>
<reference evidence="3" key="1">
    <citation type="submission" date="2019-12" db="EMBL/GenBank/DDBJ databases">
        <authorList>
            <person name="Scholes J."/>
        </authorList>
    </citation>
    <scope>NUCLEOTIDE SEQUENCE</scope>
</reference>
<protein>
    <recommendedName>
        <fullName evidence="2">Zinc knuckle CX2CX4HX4C domain-containing protein</fullName>
    </recommendedName>
</protein>